<comment type="caution">
    <text evidence="5">The sequence shown here is derived from an EMBL/GenBank/DDBJ whole genome shotgun (WGS) entry which is preliminary data.</text>
</comment>
<dbReference type="SUPFAM" id="SSF56935">
    <property type="entry name" value="Porins"/>
    <property type="match status" value="1"/>
</dbReference>
<dbReference type="InterPro" id="IPR036942">
    <property type="entry name" value="Beta-barrel_TonB_sf"/>
</dbReference>
<dbReference type="Proteomes" id="UP000810252">
    <property type="component" value="Unassembled WGS sequence"/>
</dbReference>
<evidence type="ECO:0000313" key="5">
    <source>
        <dbReference type="EMBL" id="MBO8447706.1"/>
    </source>
</evidence>
<comment type="subcellular location">
    <subcellularLocation>
        <location evidence="1">Cell outer membrane</location>
    </subcellularLocation>
</comment>
<accession>A0A9D9HDN0</accession>
<protein>
    <submittedName>
        <fullName evidence="5">Outer membrane beta-barrel protein</fullName>
    </submittedName>
</protein>
<proteinExistence type="predicted"/>
<dbReference type="AlphaFoldDB" id="A0A9D9HDN0"/>
<evidence type="ECO:0000256" key="1">
    <source>
        <dbReference type="ARBA" id="ARBA00004442"/>
    </source>
</evidence>
<keyword evidence="3" id="KW-0998">Cell outer membrane</keyword>
<dbReference type="EMBL" id="JADIMQ010000004">
    <property type="protein sequence ID" value="MBO8447706.1"/>
    <property type="molecule type" value="Genomic_DNA"/>
</dbReference>
<feature type="chain" id="PRO_5039614505" evidence="4">
    <location>
        <begin position="24"/>
        <end position="703"/>
    </location>
</feature>
<name>A0A9D9HDN0_9BACT</name>
<sequence>MRYPKVHIAVMALIPLLGSGLHAAEYDTLAIREDSLQIQEDTIVQSRIVESRVTRRADRDVYTILPSDRLKSYDINSLLDQIPGVSYDRISGKLTVNGQESVVFEMDGMEVSEDELRSLSPEQIRSVSIIHTPKGRYISRGVRYVIEIGRKRNNGVLVTAVNSMFIAPENGRTIANEQPGAMVRYSGDKFDMNTGYVYGDIAWSYENTPERRLPDGTEYARSQDYLGRPTEFYKYRGHNAYLRTSYSFSGRHRLSVFANYSGEKTNTVNSIHMDRNSSGTAYHEFSQQRSSGDSWMVSAAYDGTLSDRLSLNFSANWNGIRTPGTYIYSLDDAVLETSVQDKRKDYSFQNLDFTYSFSDRLSLNFGMNGTYNRYRISDAGSGTVFDRISGRADLYTYATWYARDDLSMSGGVSAGYVRDGGSGRFYAAPMLSLNYFPKSVFGLTVMYSAEPSYPVQEQLDPTLHRTGEGICSQGNPDLPPMSLSHSLMIQMSFWNNLQFINYFYGGPDRISDYYFLSGSDVVSTYRTAGYFQYTAGLEYKWEISRNWSWTNSVQMNILKISGGGLRNTDIGFMGESSIGYLSPKLKLFTSLGYSRGMSRIPELQGFSEYGYDMWNLAVNKYLLKDRLVLSLNYTIPLNLGVRQSQKTSVSTPFYLQRNALDLGIYDNMLIFRLTFRFGKGRETKEIIDNTRYDDESVDKRGLL</sequence>
<evidence type="ECO:0000256" key="3">
    <source>
        <dbReference type="ARBA" id="ARBA00023237"/>
    </source>
</evidence>
<dbReference type="Gene3D" id="2.40.170.20">
    <property type="entry name" value="TonB-dependent receptor, beta-barrel domain"/>
    <property type="match status" value="1"/>
</dbReference>
<evidence type="ECO:0000313" key="6">
    <source>
        <dbReference type="Proteomes" id="UP000810252"/>
    </source>
</evidence>
<gene>
    <name evidence="5" type="ORF">IAC29_00350</name>
</gene>
<reference evidence="5" key="1">
    <citation type="submission" date="2020-10" db="EMBL/GenBank/DDBJ databases">
        <authorList>
            <person name="Gilroy R."/>
        </authorList>
    </citation>
    <scope>NUCLEOTIDE SEQUENCE</scope>
    <source>
        <strain evidence="5">20514</strain>
    </source>
</reference>
<organism evidence="5 6">
    <name type="scientific">Candidatus Cryptobacteroides merdigallinarum</name>
    <dbReference type="NCBI Taxonomy" id="2840770"/>
    <lineage>
        <taxon>Bacteria</taxon>
        <taxon>Pseudomonadati</taxon>
        <taxon>Bacteroidota</taxon>
        <taxon>Bacteroidia</taxon>
        <taxon>Bacteroidales</taxon>
        <taxon>Candidatus Cryptobacteroides</taxon>
    </lineage>
</organism>
<evidence type="ECO:0000256" key="2">
    <source>
        <dbReference type="ARBA" id="ARBA00023136"/>
    </source>
</evidence>
<keyword evidence="4" id="KW-0732">Signal</keyword>
<keyword evidence="2" id="KW-0472">Membrane</keyword>
<feature type="signal peptide" evidence="4">
    <location>
        <begin position="1"/>
        <end position="23"/>
    </location>
</feature>
<evidence type="ECO:0000256" key="4">
    <source>
        <dbReference type="SAM" id="SignalP"/>
    </source>
</evidence>
<dbReference type="GO" id="GO:0009279">
    <property type="term" value="C:cell outer membrane"/>
    <property type="evidence" value="ECO:0007669"/>
    <property type="project" value="UniProtKB-SubCell"/>
</dbReference>
<reference evidence="5" key="2">
    <citation type="journal article" date="2021" name="PeerJ">
        <title>Extensive microbial diversity within the chicken gut microbiome revealed by metagenomics and culture.</title>
        <authorList>
            <person name="Gilroy R."/>
            <person name="Ravi A."/>
            <person name="Getino M."/>
            <person name="Pursley I."/>
            <person name="Horton D.L."/>
            <person name="Alikhan N.F."/>
            <person name="Baker D."/>
            <person name="Gharbi K."/>
            <person name="Hall N."/>
            <person name="Watson M."/>
            <person name="Adriaenssens E.M."/>
            <person name="Foster-Nyarko E."/>
            <person name="Jarju S."/>
            <person name="Secka A."/>
            <person name="Antonio M."/>
            <person name="Oren A."/>
            <person name="Chaudhuri R.R."/>
            <person name="La Ragione R."/>
            <person name="Hildebrand F."/>
            <person name="Pallen M.J."/>
        </authorList>
    </citation>
    <scope>NUCLEOTIDE SEQUENCE</scope>
    <source>
        <strain evidence="5">20514</strain>
    </source>
</reference>